<feature type="compositionally biased region" description="Basic and acidic residues" evidence="9">
    <location>
        <begin position="319"/>
        <end position="335"/>
    </location>
</feature>
<dbReference type="CDD" id="cd08215">
    <property type="entry name" value="STKc_Nek"/>
    <property type="match status" value="1"/>
</dbReference>
<sequence length="712" mass="78522">MQRPQSTRDDFDFLRKVGRGASSVVFKARRKADNRVYCVKEIDMSAVVPEEEEQALLEVQLLASFEHPYVIRYYDSFLDDEILHIVMEWAEHGTLSDRIKSEEGKVMKEIQIWKWTLQITVGLNHMHEKKVLHRDLKSANVFITANGDAKIGDLGVSRMLNNTQEMAHTMVGTPYYLSPELCEGSPYNVKSDVWALGCVIFEMCTGGGLPFQASNQGALILRILSEQQEPLPSRFSPDLMDLVNRCLIKAPQRRPDTRDILARNDVVAKAKRFNITLPQSARSSEGQQDGPGGGGATVGATDFQLHISRLQSAPAASNAHDRGHAHAGCETKHEGGTNTDVLQISGEMPPVHYTSSPAMDAKHQSRAGEVDDVASDLKKMNVKSKNVNMKGNAKAGTRRRLEISNSLPQLNILTGRDADGGDLFEDCLDVEAREVDGRSQAARARGRGLPPGPARRISSLVREKQVLGTGSQVSSRESETGAWQDSYNPREAAMGKNRPVSRHSRRPVDFNTPIKKKNIASCTSPASFHFFNPERGGDDMFNVAAPSPCSRLVLEKFGSRDDSGIGLRSPEREAANSKGLYFDEVRRIPSDKSSEGEAAGDWKTKQDELDSFVNSTFQRANLTRPIEDERDLEEEDQLSMLHMGAGRNISVSSFSNPHNDIQGAVGRFRPPGQRMGVGLVLRRDGKGAGRQANPDLHVSGGGWKTDAARMRN</sequence>
<evidence type="ECO:0000256" key="1">
    <source>
        <dbReference type="ARBA" id="ARBA00012513"/>
    </source>
</evidence>
<dbReference type="AlphaFoldDB" id="A0A7S4J8M1"/>
<dbReference type="InterPro" id="IPR000719">
    <property type="entry name" value="Prot_kinase_dom"/>
</dbReference>
<organism evidence="11">
    <name type="scientific">Guillardia theta</name>
    <name type="common">Cryptophyte</name>
    <name type="synonym">Cryptomonas phi</name>
    <dbReference type="NCBI Taxonomy" id="55529"/>
    <lineage>
        <taxon>Eukaryota</taxon>
        <taxon>Cryptophyceae</taxon>
        <taxon>Pyrenomonadales</taxon>
        <taxon>Geminigeraceae</taxon>
        <taxon>Guillardia</taxon>
    </lineage>
</organism>
<dbReference type="PANTHER" id="PTHR44899">
    <property type="entry name" value="CAMK FAMILY PROTEIN KINASE"/>
    <property type="match status" value="1"/>
</dbReference>
<dbReference type="Gene3D" id="3.30.200.20">
    <property type="entry name" value="Phosphorylase Kinase, domain 1"/>
    <property type="match status" value="1"/>
</dbReference>
<dbReference type="GO" id="GO:0004674">
    <property type="term" value="F:protein serine/threonine kinase activity"/>
    <property type="evidence" value="ECO:0007669"/>
    <property type="project" value="UniProtKB-KW"/>
</dbReference>
<name>A0A7S4J8M1_GUITH</name>
<evidence type="ECO:0000256" key="3">
    <source>
        <dbReference type="ARBA" id="ARBA00022679"/>
    </source>
</evidence>
<comment type="catalytic activity">
    <reaction evidence="8">
        <text>L-seryl-[protein] + ATP = O-phospho-L-seryl-[protein] + ADP + H(+)</text>
        <dbReference type="Rhea" id="RHEA:17989"/>
        <dbReference type="Rhea" id="RHEA-COMP:9863"/>
        <dbReference type="Rhea" id="RHEA-COMP:11604"/>
        <dbReference type="ChEBI" id="CHEBI:15378"/>
        <dbReference type="ChEBI" id="CHEBI:29999"/>
        <dbReference type="ChEBI" id="CHEBI:30616"/>
        <dbReference type="ChEBI" id="CHEBI:83421"/>
        <dbReference type="ChEBI" id="CHEBI:456216"/>
        <dbReference type="EC" id="2.7.11.1"/>
    </reaction>
</comment>
<feature type="region of interest" description="Disordered" evidence="9">
    <location>
        <begin position="686"/>
        <end position="712"/>
    </location>
</feature>
<feature type="region of interest" description="Disordered" evidence="9">
    <location>
        <begin position="277"/>
        <end position="299"/>
    </location>
</feature>
<dbReference type="PANTHER" id="PTHR44899:SF3">
    <property type="entry name" value="SERINE_THREONINE-PROTEIN KINASE NEK1"/>
    <property type="match status" value="1"/>
</dbReference>
<dbReference type="InterPro" id="IPR051131">
    <property type="entry name" value="NEK_Ser/Thr_kinase_NIMA"/>
</dbReference>
<keyword evidence="6" id="KW-0067">ATP-binding</keyword>
<gene>
    <name evidence="11" type="ORF">GTHE00462_LOCUS3758</name>
</gene>
<keyword evidence="4" id="KW-0547">Nucleotide-binding</keyword>
<dbReference type="EMBL" id="HBKN01004510">
    <property type="protein sequence ID" value="CAE2255801.1"/>
    <property type="molecule type" value="Transcribed_RNA"/>
</dbReference>
<evidence type="ECO:0000313" key="11">
    <source>
        <dbReference type="EMBL" id="CAE2255801.1"/>
    </source>
</evidence>
<keyword evidence="3" id="KW-0808">Transferase</keyword>
<evidence type="ECO:0000256" key="8">
    <source>
        <dbReference type="ARBA" id="ARBA00048679"/>
    </source>
</evidence>
<dbReference type="SMART" id="SM00220">
    <property type="entry name" value="S_TKc"/>
    <property type="match status" value="1"/>
</dbReference>
<dbReference type="InterPro" id="IPR001245">
    <property type="entry name" value="Ser-Thr/Tyr_kinase_cat_dom"/>
</dbReference>
<keyword evidence="2" id="KW-0723">Serine/threonine-protein kinase</keyword>
<dbReference type="PROSITE" id="PS00108">
    <property type="entry name" value="PROTEIN_KINASE_ST"/>
    <property type="match status" value="1"/>
</dbReference>
<evidence type="ECO:0000256" key="2">
    <source>
        <dbReference type="ARBA" id="ARBA00022527"/>
    </source>
</evidence>
<dbReference type="EC" id="2.7.11.1" evidence="1"/>
<evidence type="ECO:0000256" key="4">
    <source>
        <dbReference type="ARBA" id="ARBA00022741"/>
    </source>
</evidence>
<feature type="domain" description="Protein kinase" evidence="10">
    <location>
        <begin position="11"/>
        <end position="267"/>
    </location>
</feature>
<dbReference type="Gene3D" id="1.10.510.10">
    <property type="entry name" value="Transferase(Phosphotransferase) domain 1"/>
    <property type="match status" value="1"/>
</dbReference>
<reference evidence="11" key="1">
    <citation type="submission" date="2021-01" db="EMBL/GenBank/DDBJ databases">
        <authorList>
            <person name="Corre E."/>
            <person name="Pelletier E."/>
            <person name="Niang G."/>
            <person name="Scheremetjew M."/>
            <person name="Finn R."/>
            <person name="Kale V."/>
            <person name="Holt S."/>
            <person name="Cochrane G."/>
            <person name="Meng A."/>
            <person name="Brown T."/>
            <person name="Cohen L."/>
        </authorList>
    </citation>
    <scope>NUCLEOTIDE SEQUENCE</scope>
    <source>
        <strain evidence="11">CCMP 2712</strain>
    </source>
</reference>
<dbReference type="InterPro" id="IPR011009">
    <property type="entry name" value="Kinase-like_dom_sf"/>
</dbReference>
<evidence type="ECO:0000256" key="7">
    <source>
        <dbReference type="ARBA" id="ARBA00047899"/>
    </source>
</evidence>
<proteinExistence type="predicted"/>
<evidence type="ECO:0000256" key="6">
    <source>
        <dbReference type="ARBA" id="ARBA00022840"/>
    </source>
</evidence>
<dbReference type="GO" id="GO:0005524">
    <property type="term" value="F:ATP binding"/>
    <property type="evidence" value="ECO:0007669"/>
    <property type="project" value="UniProtKB-KW"/>
</dbReference>
<keyword evidence="5" id="KW-0418">Kinase</keyword>
<protein>
    <recommendedName>
        <fullName evidence="1">non-specific serine/threonine protein kinase</fullName>
        <ecNumber evidence="1">2.7.11.1</ecNumber>
    </recommendedName>
</protein>
<accession>A0A7S4J8M1</accession>
<dbReference type="InterPro" id="IPR008271">
    <property type="entry name" value="Ser/Thr_kinase_AS"/>
</dbReference>
<dbReference type="PROSITE" id="PS50011">
    <property type="entry name" value="PROTEIN_KINASE_DOM"/>
    <property type="match status" value="1"/>
</dbReference>
<dbReference type="Pfam" id="PF00069">
    <property type="entry name" value="Pkinase"/>
    <property type="match status" value="1"/>
</dbReference>
<dbReference type="SUPFAM" id="SSF56112">
    <property type="entry name" value="Protein kinase-like (PK-like)"/>
    <property type="match status" value="1"/>
</dbReference>
<evidence type="ECO:0000256" key="9">
    <source>
        <dbReference type="SAM" id="MobiDB-lite"/>
    </source>
</evidence>
<evidence type="ECO:0000256" key="5">
    <source>
        <dbReference type="ARBA" id="ARBA00022777"/>
    </source>
</evidence>
<comment type="catalytic activity">
    <reaction evidence="7">
        <text>L-threonyl-[protein] + ATP = O-phospho-L-threonyl-[protein] + ADP + H(+)</text>
        <dbReference type="Rhea" id="RHEA:46608"/>
        <dbReference type="Rhea" id="RHEA-COMP:11060"/>
        <dbReference type="Rhea" id="RHEA-COMP:11605"/>
        <dbReference type="ChEBI" id="CHEBI:15378"/>
        <dbReference type="ChEBI" id="CHEBI:30013"/>
        <dbReference type="ChEBI" id="CHEBI:30616"/>
        <dbReference type="ChEBI" id="CHEBI:61977"/>
        <dbReference type="ChEBI" id="CHEBI:456216"/>
        <dbReference type="EC" id="2.7.11.1"/>
    </reaction>
</comment>
<evidence type="ECO:0000259" key="10">
    <source>
        <dbReference type="PROSITE" id="PS50011"/>
    </source>
</evidence>
<feature type="region of interest" description="Disordered" evidence="9">
    <location>
        <begin position="312"/>
        <end position="344"/>
    </location>
</feature>
<dbReference type="PRINTS" id="PR00109">
    <property type="entry name" value="TYRKINASE"/>
</dbReference>